<accession>A0A934KAE3</accession>
<comment type="cofactor">
    <cofactor evidence="1">
        <name>pyridoxal 5'-phosphate</name>
        <dbReference type="ChEBI" id="CHEBI:597326"/>
    </cofactor>
</comment>
<dbReference type="RefSeq" id="WP_338203105.1">
    <property type="nucleotide sequence ID" value="NZ_JAEKNR010000157.1"/>
</dbReference>
<organism evidence="5 6">
    <name type="scientific">Candidatus Nephthysia bennettiae</name>
    <dbReference type="NCBI Taxonomy" id="3127016"/>
    <lineage>
        <taxon>Bacteria</taxon>
        <taxon>Bacillati</taxon>
        <taxon>Candidatus Dormiibacterota</taxon>
        <taxon>Candidatus Dormibacteria</taxon>
        <taxon>Candidatus Dormibacterales</taxon>
        <taxon>Candidatus Dormibacteraceae</taxon>
        <taxon>Candidatus Nephthysia</taxon>
    </lineage>
</organism>
<dbReference type="SUPFAM" id="SSF53686">
    <property type="entry name" value="Tryptophan synthase beta subunit-like PLP-dependent enzymes"/>
    <property type="match status" value="1"/>
</dbReference>
<evidence type="ECO:0000313" key="5">
    <source>
        <dbReference type="EMBL" id="MBJ7599566.1"/>
    </source>
</evidence>
<dbReference type="Proteomes" id="UP000612893">
    <property type="component" value="Unassembled WGS sequence"/>
</dbReference>
<proteinExistence type="predicted"/>
<evidence type="ECO:0000256" key="2">
    <source>
        <dbReference type="ARBA" id="ARBA00022898"/>
    </source>
</evidence>
<gene>
    <name evidence="5" type="ORF">JF922_15995</name>
</gene>
<evidence type="ECO:0000256" key="1">
    <source>
        <dbReference type="ARBA" id="ARBA00001933"/>
    </source>
</evidence>
<dbReference type="InterPro" id="IPR036052">
    <property type="entry name" value="TrpB-like_PALP_sf"/>
</dbReference>
<dbReference type="EMBL" id="JAEKNR010000157">
    <property type="protein sequence ID" value="MBJ7599566.1"/>
    <property type="molecule type" value="Genomic_DNA"/>
</dbReference>
<protein>
    <submittedName>
        <fullName evidence="5">Pyridoxal-phosphate dependent enzyme</fullName>
    </submittedName>
</protein>
<keyword evidence="2" id="KW-0663">Pyridoxal phosphate</keyword>
<keyword evidence="3" id="KW-0456">Lyase</keyword>
<dbReference type="GO" id="GO:0004794">
    <property type="term" value="F:threonine deaminase activity"/>
    <property type="evidence" value="ECO:0007669"/>
    <property type="project" value="TreeGrafter"/>
</dbReference>
<dbReference type="GO" id="GO:0006565">
    <property type="term" value="P:L-serine catabolic process"/>
    <property type="evidence" value="ECO:0007669"/>
    <property type="project" value="TreeGrafter"/>
</dbReference>
<sequence>MLSLEAIRSAAERARPYVVRTPLLPIGDGRWLKLELLQPTGSFKVRGFFAAALALPPERLRRGLLTVSAGNAAMACAHVASRLGVSSRVVMFDTAPARKVEGVRRWGGEPVQMPRQELLEWLAGRGWESEPETFIHPFADEMLQAGHGGIGLEIAEQLPEVERVVVAVGGGGLVHGIASAVKAVRPGVEVLGVQSDGYELWNGTLASGSPPAGLAPRTIADGTSAPYDESMHRALAASVDGWLTVPEPRLRSSIGELAGAAKVVAEGAGALSFAALEQLAPGPPAVAVISGGNVDPGLLAELLGAD</sequence>
<name>A0A934KAE3_9BACT</name>
<evidence type="ECO:0000259" key="4">
    <source>
        <dbReference type="Pfam" id="PF00291"/>
    </source>
</evidence>
<dbReference type="Pfam" id="PF00291">
    <property type="entry name" value="PALP"/>
    <property type="match status" value="1"/>
</dbReference>
<evidence type="ECO:0000256" key="3">
    <source>
        <dbReference type="ARBA" id="ARBA00023239"/>
    </source>
</evidence>
<feature type="domain" description="Tryptophan synthase beta chain-like PALP" evidence="4">
    <location>
        <begin position="18"/>
        <end position="291"/>
    </location>
</feature>
<dbReference type="InterPro" id="IPR001926">
    <property type="entry name" value="TrpB-like_PALP"/>
</dbReference>
<dbReference type="GO" id="GO:0009097">
    <property type="term" value="P:isoleucine biosynthetic process"/>
    <property type="evidence" value="ECO:0007669"/>
    <property type="project" value="TreeGrafter"/>
</dbReference>
<dbReference type="PANTHER" id="PTHR48078:SF6">
    <property type="entry name" value="L-THREONINE DEHYDRATASE CATABOLIC TDCB"/>
    <property type="match status" value="1"/>
</dbReference>
<dbReference type="GO" id="GO:0003941">
    <property type="term" value="F:L-serine ammonia-lyase activity"/>
    <property type="evidence" value="ECO:0007669"/>
    <property type="project" value="TreeGrafter"/>
</dbReference>
<dbReference type="PANTHER" id="PTHR48078">
    <property type="entry name" value="THREONINE DEHYDRATASE, MITOCHONDRIAL-RELATED"/>
    <property type="match status" value="1"/>
</dbReference>
<keyword evidence="6" id="KW-1185">Reference proteome</keyword>
<comment type="caution">
    <text evidence="5">The sequence shown here is derived from an EMBL/GenBank/DDBJ whole genome shotgun (WGS) entry which is preliminary data.</text>
</comment>
<dbReference type="Gene3D" id="3.40.50.1100">
    <property type="match status" value="2"/>
</dbReference>
<dbReference type="GO" id="GO:0006567">
    <property type="term" value="P:L-threonine catabolic process"/>
    <property type="evidence" value="ECO:0007669"/>
    <property type="project" value="TreeGrafter"/>
</dbReference>
<dbReference type="InterPro" id="IPR050147">
    <property type="entry name" value="Ser/Thr_Dehydratase"/>
</dbReference>
<dbReference type="AlphaFoldDB" id="A0A934KAE3"/>
<evidence type="ECO:0000313" key="6">
    <source>
        <dbReference type="Proteomes" id="UP000612893"/>
    </source>
</evidence>
<reference evidence="5" key="1">
    <citation type="submission" date="2020-10" db="EMBL/GenBank/DDBJ databases">
        <title>Ca. Dormibacterota MAGs.</title>
        <authorList>
            <person name="Montgomery K."/>
        </authorList>
    </citation>
    <scope>NUCLEOTIDE SEQUENCE [LARGE SCALE GENOMIC DNA]</scope>
    <source>
        <strain evidence="5">SC8812_S17_10</strain>
    </source>
</reference>